<comment type="caution">
    <text evidence="1">The sequence shown here is derived from an EMBL/GenBank/DDBJ whole genome shotgun (WGS) entry which is preliminary data.</text>
</comment>
<dbReference type="EMBL" id="JBHTON010000005">
    <property type="protein sequence ID" value="MFD1484099.1"/>
    <property type="molecule type" value="Genomic_DNA"/>
</dbReference>
<accession>A0ABW4E5P6</accession>
<keyword evidence="2" id="KW-1185">Reference proteome</keyword>
<reference evidence="2" key="1">
    <citation type="journal article" date="2019" name="Int. J. Syst. Evol. Microbiol.">
        <title>The Global Catalogue of Microorganisms (GCM) 10K type strain sequencing project: providing services to taxonomists for standard genome sequencing and annotation.</title>
        <authorList>
            <consortium name="The Broad Institute Genomics Platform"/>
            <consortium name="The Broad Institute Genome Sequencing Center for Infectious Disease"/>
            <person name="Wu L."/>
            <person name="Ma J."/>
        </authorList>
    </citation>
    <scope>NUCLEOTIDE SEQUENCE [LARGE SCALE GENOMIC DNA]</scope>
    <source>
        <strain evidence="2">CCM 8903</strain>
    </source>
</reference>
<name>A0ABW4E5P6_9LACO</name>
<sequence length="155" mass="17213">MTDTIQPRGFEAVTQYLSHHHNDYHEMVVGNLISISNLTHTSLDTVIDEFDRQKAQLQQLGDFDVTSFDAFTQSVYRDPDATVVAVDFTLPKRVPNFFAMLNQAHAQFQAPGVSVFEATGEALTLKVSAHQVEIQVQDPVVAAYIRQVVATGYTA</sequence>
<organism evidence="1 2">
    <name type="scientific">Lacticaseibacillus baoqingensis</name>
    <dbReference type="NCBI Taxonomy" id="2486013"/>
    <lineage>
        <taxon>Bacteria</taxon>
        <taxon>Bacillati</taxon>
        <taxon>Bacillota</taxon>
        <taxon>Bacilli</taxon>
        <taxon>Lactobacillales</taxon>
        <taxon>Lactobacillaceae</taxon>
        <taxon>Lacticaseibacillus</taxon>
    </lineage>
</organism>
<gene>
    <name evidence="1" type="ORF">ACFQ5J_02510</name>
</gene>
<dbReference type="RefSeq" id="WP_125747886.1">
    <property type="nucleotide sequence ID" value="NZ_JBHTON010000005.1"/>
</dbReference>
<protein>
    <submittedName>
        <fullName evidence="1">Uncharacterized protein</fullName>
    </submittedName>
</protein>
<proteinExistence type="predicted"/>
<evidence type="ECO:0000313" key="2">
    <source>
        <dbReference type="Proteomes" id="UP001597252"/>
    </source>
</evidence>
<dbReference type="Proteomes" id="UP001597252">
    <property type="component" value="Unassembled WGS sequence"/>
</dbReference>
<evidence type="ECO:0000313" key="1">
    <source>
        <dbReference type="EMBL" id="MFD1484099.1"/>
    </source>
</evidence>